<keyword evidence="4" id="KW-0410">Iron transport</keyword>
<evidence type="ECO:0000256" key="2">
    <source>
        <dbReference type="ARBA" id="ARBA00022448"/>
    </source>
</evidence>
<dbReference type="Pfam" id="PF07715">
    <property type="entry name" value="Plug"/>
    <property type="match status" value="1"/>
</dbReference>
<dbReference type="PROSITE" id="PS52016">
    <property type="entry name" value="TONB_DEPENDENT_REC_3"/>
    <property type="match status" value="1"/>
</dbReference>
<keyword evidence="2 11" id="KW-0813">Transport</keyword>
<name>A0A143HQY9_MICTH</name>
<dbReference type="PANTHER" id="PTHR32552">
    <property type="entry name" value="FERRICHROME IRON RECEPTOR-RELATED"/>
    <property type="match status" value="1"/>
</dbReference>
<reference evidence="16" key="2">
    <citation type="submission" date="2016-03" db="EMBL/GenBank/DDBJ databases">
        <authorList>
            <person name="Ploux O."/>
        </authorList>
    </citation>
    <scope>NUCLEOTIDE SEQUENCE [LARGE SCALE GENOMIC DNA]</scope>
    <source>
        <strain evidence="16">DAU221</strain>
    </source>
</reference>
<sequence>MNHFKKISAVALTGCLSAVQVGAAETGDPALEEVIVTSQLRAVNQLEMPGSVSVLNNTAIAARSAANLEQLLGMAPNVNLASGASRGRFVQIRGIGERSQFIDPVNPSVGLLIDGIDFSGLGLAASTLDMEQVEILRGPQGTLYGANALAGLISMTSAAPSSDPVARVSAELAEYNSRMLSAVSSNALTDKLSYRLAARKQQSDGYMDNAYLDRSDTNGIDETVMRGKLRYQVSDDLQLDFTTFYLDADNGYDAFSLYNTRETLSDQPGWDRQETLAFSLKGRWSGSDYFTLESTLSAASSDTEYGYDEDWTYVGFHPDEYSSTDNYLRDRDNLSADVRLLSTDASALLNGRIHWVAGIYFRDESESLERNQTFSSAFDTQNTAIYGQLRTALSEKFDLVTGLRFEQRDADYSDSLAVDSSKNEDLWGGNLSLEYHHSDNTLIYATVSRGYKAGGINASLIAAAADNPNIDSAQFEFDTEHMLNYELGIKGAWLENRLQAQLAAFFQDRSDVQAKQSVFNPSDFSFDEFLTNAAAGETTGVEIEVNYLASDTLRLFAAAGWLNAEFADFITSSHVDARDDYSGIALDPVDMDGRDLAHAPNYQFFTGAEIALLPQLILRLEIEGKDDFYFSNSHDAKSTAYELFNTRLTYLGENWELALWGRNLTDEDYTTRGFYFSNQFGNNPANGYAPEAYYQYGEPRVMGITGTYTF</sequence>
<evidence type="ECO:0000256" key="11">
    <source>
        <dbReference type="PROSITE-ProRule" id="PRU01360"/>
    </source>
</evidence>
<dbReference type="EMBL" id="CP014864">
    <property type="protein sequence ID" value="AMX03830.1"/>
    <property type="molecule type" value="Genomic_DNA"/>
</dbReference>
<dbReference type="Pfam" id="PF00593">
    <property type="entry name" value="TonB_dep_Rec_b-barrel"/>
    <property type="match status" value="1"/>
</dbReference>
<dbReference type="RefSeq" id="WP_067156788.1">
    <property type="nucleotide sequence ID" value="NZ_CP014864.1"/>
</dbReference>
<keyword evidence="3 11" id="KW-1134">Transmembrane beta strand</keyword>
<keyword evidence="16" id="KW-0675">Receptor</keyword>
<keyword evidence="5 11" id="KW-0812">Transmembrane</keyword>
<dbReference type="AlphaFoldDB" id="A0A143HQY9"/>
<feature type="chain" id="PRO_5007509619" evidence="13">
    <location>
        <begin position="24"/>
        <end position="710"/>
    </location>
</feature>
<evidence type="ECO:0000256" key="12">
    <source>
        <dbReference type="RuleBase" id="RU003357"/>
    </source>
</evidence>
<keyword evidence="8 12" id="KW-0798">TonB box</keyword>
<evidence type="ECO:0000313" key="17">
    <source>
        <dbReference type="EMBL" id="MCX2801634.1"/>
    </source>
</evidence>
<dbReference type="GO" id="GO:0006826">
    <property type="term" value="P:iron ion transport"/>
    <property type="evidence" value="ECO:0007669"/>
    <property type="project" value="UniProtKB-KW"/>
</dbReference>
<evidence type="ECO:0000313" key="16">
    <source>
        <dbReference type="EMBL" id="AMX03830.1"/>
    </source>
</evidence>
<protein>
    <submittedName>
        <fullName evidence="16">TonB-dependent receptor</fullName>
    </submittedName>
</protein>
<dbReference type="KEGG" id="mthd:A3224_15645"/>
<comment type="subcellular location">
    <subcellularLocation>
        <location evidence="1 11">Cell outer membrane</location>
        <topology evidence="1 11">Multi-pass membrane protein</topology>
    </subcellularLocation>
</comment>
<keyword evidence="7" id="KW-0406">Ion transport</keyword>
<evidence type="ECO:0000256" key="4">
    <source>
        <dbReference type="ARBA" id="ARBA00022496"/>
    </source>
</evidence>
<evidence type="ECO:0000256" key="13">
    <source>
        <dbReference type="SAM" id="SignalP"/>
    </source>
</evidence>
<dbReference type="SUPFAM" id="SSF56935">
    <property type="entry name" value="Porins"/>
    <property type="match status" value="1"/>
</dbReference>
<evidence type="ECO:0000259" key="15">
    <source>
        <dbReference type="Pfam" id="PF07715"/>
    </source>
</evidence>
<feature type="domain" description="TonB-dependent receptor plug" evidence="15">
    <location>
        <begin position="45"/>
        <end position="151"/>
    </location>
</feature>
<keyword evidence="9 11" id="KW-0472">Membrane</keyword>
<organism evidence="16 18">
    <name type="scientific">Microbulbifer thermotolerans</name>
    <dbReference type="NCBI Taxonomy" id="252514"/>
    <lineage>
        <taxon>Bacteria</taxon>
        <taxon>Pseudomonadati</taxon>
        <taxon>Pseudomonadota</taxon>
        <taxon>Gammaproteobacteria</taxon>
        <taxon>Cellvibrionales</taxon>
        <taxon>Microbulbiferaceae</taxon>
        <taxon>Microbulbifer</taxon>
    </lineage>
</organism>
<dbReference type="Gene3D" id="2.40.170.20">
    <property type="entry name" value="TonB-dependent receptor, beta-barrel domain"/>
    <property type="match status" value="1"/>
</dbReference>
<dbReference type="InterPro" id="IPR039426">
    <property type="entry name" value="TonB-dep_rcpt-like"/>
</dbReference>
<comment type="similarity">
    <text evidence="11 12">Belongs to the TonB-dependent receptor family.</text>
</comment>
<dbReference type="Proteomes" id="UP000076077">
    <property type="component" value="Chromosome"/>
</dbReference>
<keyword evidence="10 11" id="KW-0998">Cell outer membrane</keyword>
<dbReference type="GeneID" id="76609462"/>
<accession>A0A143HQY9</accession>
<dbReference type="InterPro" id="IPR036942">
    <property type="entry name" value="Beta-barrel_TonB_sf"/>
</dbReference>
<gene>
    <name evidence="16" type="ORF">A3224_15645</name>
    <name evidence="17" type="ORF">OQJ68_07540</name>
</gene>
<feature type="signal peptide" evidence="13">
    <location>
        <begin position="1"/>
        <end position="23"/>
    </location>
</feature>
<evidence type="ECO:0000256" key="8">
    <source>
        <dbReference type="ARBA" id="ARBA00023077"/>
    </source>
</evidence>
<evidence type="ECO:0000256" key="9">
    <source>
        <dbReference type="ARBA" id="ARBA00023136"/>
    </source>
</evidence>
<evidence type="ECO:0000256" key="7">
    <source>
        <dbReference type="ARBA" id="ARBA00023065"/>
    </source>
</evidence>
<feature type="domain" description="TonB-dependent receptor-like beta-barrel" evidence="14">
    <location>
        <begin position="231"/>
        <end position="664"/>
    </location>
</feature>
<evidence type="ECO:0000256" key="5">
    <source>
        <dbReference type="ARBA" id="ARBA00022692"/>
    </source>
</evidence>
<keyword evidence="13" id="KW-0732">Signal</keyword>
<reference evidence="17" key="3">
    <citation type="submission" date="2022-11" db="EMBL/GenBank/DDBJ databases">
        <title>Chitin-degrading and fungicidal potential of chitinolytic bacterial strains from marine environment of the Pacific Ocean regions.</title>
        <authorList>
            <person name="Pentekhina I."/>
            <person name="Nedashkovskaya O."/>
            <person name="Seitkalieva A."/>
            <person name="Podvolotskaya A."/>
            <person name="Tekutyeva L."/>
            <person name="Balabanova L."/>
        </authorList>
    </citation>
    <scope>NUCLEOTIDE SEQUENCE</scope>
    <source>
        <strain evidence="17">KMM 6838</strain>
    </source>
</reference>
<evidence type="ECO:0000259" key="14">
    <source>
        <dbReference type="Pfam" id="PF00593"/>
    </source>
</evidence>
<dbReference type="PANTHER" id="PTHR32552:SF81">
    <property type="entry name" value="TONB-DEPENDENT OUTER MEMBRANE RECEPTOR"/>
    <property type="match status" value="1"/>
</dbReference>
<evidence type="ECO:0000256" key="10">
    <source>
        <dbReference type="ARBA" id="ARBA00023237"/>
    </source>
</evidence>
<dbReference type="EMBL" id="JAPHQB010000009">
    <property type="protein sequence ID" value="MCX2801634.1"/>
    <property type="molecule type" value="Genomic_DNA"/>
</dbReference>
<reference evidence="18" key="1">
    <citation type="submission" date="2016-03" db="EMBL/GenBank/DDBJ databases">
        <authorList>
            <person name="Lee Y.-S."/>
            <person name="Choi Y.-L."/>
        </authorList>
    </citation>
    <scope>NUCLEOTIDE SEQUENCE [LARGE SCALE GENOMIC DNA]</scope>
    <source>
        <strain evidence="18">DAU221</strain>
    </source>
</reference>
<keyword evidence="18" id="KW-1185">Reference proteome</keyword>
<dbReference type="STRING" id="252514.A3224_15645"/>
<proteinExistence type="inferred from homology"/>
<evidence type="ECO:0000256" key="1">
    <source>
        <dbReference type="ARBA" id="ARBA00004571"/>
    </source>
</evidence>
<evidence type="ECO:0000256" key="6">
    <source>
        <dbReference type="ARBA" id="ARBA00023004"/>
    </source>
</evidence>
<dbReference type="OrthoDB" id="7051185at2"/>
<keyword evidence="6" id="KW-0408">Iron</keyword>
<dbReference type="Proteomes" id="UP001209730">
    <property type="component" value="Unassembled WGS sequence"/>
</dbReference>
<evidence type="ECO:0000256" key="3">
    <source>
        <dbReference type="ARBA" id="ARBA00022452"/>
    </source>
</evidence>
<dbReference type="GO" id="GO:0009279">
    <property type="term" value="C:cell outer membrane"/>
    <property type="evidence" value="ECO:0007669"/>
    <property type="project" value="UniProtKB-SubCell"/>
</dbReference>
<dbReference type="InterPro" id="IPR012910">
    <property type="entry name" value="Plug_dom"/>
</dbReference>
<evidence type="ECO:0000313" key="18">
    <source>
        <dbReference type="Proteomes" id="UP000076077"/>
    </source>
</evidence>
<dbReference type="InterPro" id="IPR000531">
    <property type="entry name" value="Beta-barrel_TonB"/>
</dbReference>